<evidence type="ECO:0000313" key="4">
    <source>
        <dbReference type="EMBL" id="TCC06260.1"/>
    </source>
</evidence>
<dbReference type="InterPro" id="IPR020843">
    <property type="entry name" value="ER"/>
</dbReference>
<dbReference type="EMBL" id="SJJZ01000003">
    <property type="protein sequence ID" value="TCC06260.1"/>
    <property type="molecule type" value="Genomic_DNA"/>
</dbReference>
<organism evidence="4 5">
    <name type="scientific">Kribbella soli</name>
    <dbReference type="NCBI Taxonomy" id="1124743"/>
    <lineage>
        <taxon>Bacteria</taxon>
        <taxon>Bacillati</taxon>
        <taxon>Actinomycetota</taxon>
        <taxon>Actinomycetes</taxon>
        <taxon>Propionibacteriales</taxon>
        <taxon>Kribbellaceae</taxon>
        <taxon>Kribbella</taxon>
    </lineage>
</organism>
<evidence type="ECO:0000256" key="2">
    <source>
        <dbReference type="ARBA" id="ARBA00023002"/>
    </source>
</evidence>
<dbReference type="Pfam" id="PF00107">
    <property type="entry name" value="ADH_zinc_N"/>
    <property type="match status" value="1"/>
</dbReference>
<keyword evidence="1" id="KW-0521">NADP</keyword>
<evidence type="ECO:0000256" key="1">
    <source>
        <dbReference type="ARBA" id="ARBA00022857"/>
    </source>
</evidence>
<evidence type="ECO:0000313" key="5">
    <source>
        <dbReference type="Proteomes" id="UP000292346"/>
    </source>
</evidence>
<dbReference type="PANTHER" id="PTHR48106:SF13">
    <property type="entry name" value="QUINONE OXIDOREDUCTASE-RELATED"/>
    <property type="match status" value="1"/>
</dbReference>
<dbReference type="InterPro" id="IPR013154">
    <property type="entry name" value="ADH-like_N"/>
</dbReference>
<keyword evidence="5" id="KW-1185">Reference proteome</keyword>
<proteinExistence type="predicted"/>
<sequence length="322" mass="33379">MRAFGFKEINGEIVELERPVPEPLVGEVLIRVSHAGLNFAEVQHRRGDFGEPEPDGDVPGLEAAGVIAAVGAEVDGFDIGDEVTAYLPNFGGYAEYAVAPAAFTYPIGDLDPVIAAGAPTVLTTAYGLLAGTGRLASGDTVLIHAAAGGVGTVAVQIAKALGAGQIIGTVSTADKAEYAQQFGYDEVILRTGFAERVRELTSGRGVDLVLDSVGGETRADSLEVLAVFGRLAAFGDAGNYPDLTLAVRPLWKSNKFVGGFNIGDLARRAPELVSKFGRAALDLVAAKQVRIDVTDVLPLPEAGVALDRLAAGTNRGKLVLAL</sequence>
<dbReference type="GO" id="GO:0070402">
    <property type="term" value="F:NADPH binding"/>
    <property type="evidence" value="ECO:0007669"/>
    <property type="project" value="TreeGrafter"/>
</dbReference>
<name>A0A4R0HAX7_9ACTN</name>
<dbReference type="SMART" id="SM00829">
    <property type="entry name" value="PKS_ER"/>
    <property type="match status" value="1"/>
</dbReference>
<dbReference type="GO" id="GO:0005829">
    <property type="term" value="C:cytosol"/>
    <property type="evidence" value="ECO:0007669"/>
    <property type="project" value="TreeGrafter"/>
</dbReference>
<dbReference type="GO" id="GO:0008270">
    <property type="term" value="F:zinc ion binding"/>
    <property type="evidence" value="ECO:0007669"/>
    <property type="project" value="InterPro"/>
</dbReference>
<evidence type="ECO:0000259" key="3">
    <source>
        <dbReference type="SMART" id="SM00829"/>
    </source>
</evidence>
<feature type="domain" description="Enoyl reductase (ER)" evidence="3">
    <location>
        <begin position="11"/>
        <end position="320"/>
    </location>
</feature>
<dbReference type="Pfam" id="PF08240">
    <property type="entry name" value="ADH_N"/>
    <property type="match status" value="1"/>
</dbReference>
<dbReference type="GO" id="GO:0035925">
    <property type="term" value="F:mRNA 3'-UTR AU-rich region binding"/>
    <property type="evidence" value="ECO:0007669"/>
    <property type="project" value="TreeGrafter"/>
</dbReference>
<dbReference type="InterPro" id="IPR036291">
    <property type="entry name" value="NAD(P)-bd_dom_sf"/>
</dbReference>
<dbReference type="RefSeq" id="WP_131343570.1">
    <property type="nucleotide sequence ID" value="NZ_SJJZ01000003.1"/>
</dbReference>
<dbReference type="PANTHER" id="PTHR48106">
    <property type="entry name" value="QUINONE OXIDOREDUCTASE PIG3-RELATED"/>
    <property type="match status" value="1"/>
</dbReference>
<dbReference type="SUPFAM" id="SSF51735">
    <property type="entry name" value="NAD(P)-binding Rossmann-fold domains"/>
    <property type="match status" value="1"/>
</dbReference>
<dbReference type="GO" id="GO:0003960">
    <property type="term" value="F:quinone reductase (NADPH) activity"/>
    <property type="evidence" value="ECO:0007669"/>
    <property type="project" value="TreeGrafter"/>
</dbReference>
<dbReference type="InterPro" id="IPR002364">
    <property type="entry name" value="Quin_OxRdtase/zeta-crystal_CS"/>
</dbReference>
<protein>
    <submittedName>
        <fullName evidence="4">Quinone oxidoreductase</fullName>
    </submittedName>
</protein>
<dbReference type="InterPro" id="IPR013149">
    <property type="entry name" value="ADH-like_C"/>
</dbReference>
<gene>
    <name evidence="4" type="ORF">E0H45_30465</name>
</gene>
<dbReference type="Proteomes" id="UP000292346">
    <property type="component" value="Unassembled WGS sequence"/>
</dbReference>
<reference evidence="4 5" key="1">
    <citation type="submission" date="2019-02" db="EMBL/GenBank/DDBJ databases">
        <title>Kribbella capetownensis sp. nov. and Kribbella speibonae sp. nov., isolated from soil.</title>
        <authorList>
            <person name="Curtis S.M."/>
            <person name="Norton I."/>
            <person name="Everest G.J."/>
            <person name="Meyers P.R."/>
        </authorList>
    </citation>
    <scope>NUCLEOTIDE SEQUENCE [LARGE SCALE GENOMIC DNA]</scope>
    <source>
        <strain evidence="4 5">KCTC 29219</strain>
    </source>
</reference>
<comment type="caution">
    <text evidence="4">The sequence shown here is derived from an EMBL/GenBank/DDBJ whole genome shotgun (WGS) entry which is preliminary data.</text>
</comment>
<dbReference type="Gene3D" id="3.40.50.720">
    <property type="entry name" value="NAD(P)-binding Rossmann-like Domain"/>
    <property type="match status" value="1"/>
</dbReference>
<dbReference type="SUPFAM" id="SSF50129">
    <property type="entry name" value="GroES-like"/>
    <property type="match status" value="1"/>
</dbReference>
<accession>A0A4R0HAX7</accession>
<dbReference type="Gene3D" id="3.90.180.10">
    <property type="entry name" value="Medium-chain alcohol dehydrogenases, catalytic domain"/>
    <property type="match status" value="1"/>
</dbReference>
<dbReference type="AlphaFoldDB" id="A0A4R0HAX7"/>
<keyword evidence="2" id="KW-0560">Oxidoreductase</keyword>
<dbReference type="InterPro" id="IPR011032">
    <property type="entry name" value="GroES-like_sf"/>
</dbReference>
<dbReference type="PROSITE" id="PS01162">
    <property type="entry name" value="QOR_ZETA_CRYSTAL"/>
    <property type="match status" value="1"/>
</dbReference>
<dbReference type="OrthoDB" id="4190732at2"/>